<dbReference type="Gene3D" id="3.40.50.300">
    <property type="entry name" value="P-loop containing nucleotide triphosphate hydrolases"/>
    <property type="match status" value="1"/>
</dbReference>
<gene>
    <name evidence="1" type="ORF">OCL06_09450</name>
</gene>
<evidence type="ECO:0000313" key="2">
    <source>
        <dbReference type="Proteomes" id="UP001209257"/>
    </source>
</evidence>
<accession>A0ABT2VNL0</accession>
<sequence>MTELLSEINKHPLIWRGRDTAAPSAKLATGHAILDRHLAGGLPSAGMVRVQSVAGIGELAVFKGVITGARQHKLCVFINPPGKVQSPWLRQFGLPLSQVFTVSCRPDEALWAAEQALKSGSCHCVLLWATTLSAKQARRLQVAASYNHALCLTFQADRIEAGLPVALDLRLVPHVHGLSIEIVKQQGRWTAREITIPLRHTPTNAAITRAMTGAHDKPQHLSSVG</sequence>
<reference evidence="2" key="1">
    <citation type="submission" date="2023-07" db="EMBL/GenBank/DDBJ databases">
        <title>Study on multiphase classification of strain Alteromonas salexigens isolated from the Yellow Sea.</title>
        <authorList>
            <person name="Sun L."/>
        </authorList>
    </citation>
    <scope>NUCLEOTIDE SEQUENCE [LARGE SCALE GENOMIC DNA]</scope>
    <source>
        <strain evidence="2">ASW11-19</strain>
    </source>
</reference>
<dbReference type="RefSeq" id="WP_262993830.1">
    <property type="nucleotide sequence ID" value="NZ_JAOTJC010000007.1"/>
</dbReference>
<name>A0ABT2VNL0_9ALTE</name>
<proteinExistence type="predicted"/>
<dbReference type="SUPFAM" id="SSF52540">
    <property type="entry name" value="P-loop containing nucleoside triphosphate hydrolases"/>
    <property type="match status" value="1"/>
</dbReference>
<organism evidence="1 2">
    <name type="scientific">Alteromonas salexigens</name>
    <dbReference type="NCBI Taxonomy" id="2982530"/>
    <lineage>
        <taxon>Bacteria</taxon>
        <taxon>Pseudomonadati</taxon>
        <taxon>Pseudomonadota</taxon>
        <taxon>Gammaproteobacteria</taxon>
        <taxon>Alteromonadales</taxon>
        <taxon>Alteromonadaceae</taxon>
        <taxon>Alteromonas/Salinimonas group</taxon>
        <taxon>Alteromonas</taxon>
    </lineage>
</organism>
<protein>
    <submittedName>
        <fullName evidence="1">Recombinase RecA</fullName>
    </submittedName>
</protein>
<evidence type="ECO:0000313" key="1">
    <source>
        <dbReference type="EMBL" id="MCU7554824.1"/>
    </source>
</evidence>
<dbReference type="InterPro" id="IPR027417">
    <property type="entry name" value="P-loop_NTPase"/>
</dbReference>
<comment type="caution">
    <text evidence="1">The sequence shown here is derived from an EMBL/GenBank/DDBJ whole genome shotgun (WGS) entry which is preliminary data.</text>
</comment>
<keyword evidence="2" id="KW-1185">Reference proteome</keyword>
<dbReference type="Proteomes" id="UP001209257">
    <property type="component" value="Unassembled WGS sequence"/>
</dbReference>
<dbReference type="EMBL" id="JAOTJC010000007">
    <property type="protein sequence ID" value="MCU7554824.1"/>
    <property type="molecule type" value="Genomic_DNA"/>
</dbReference>